<dbReference type="Proteomes" id="UP000762676">
    <property type="component" value="Unassembled WGS sequence"/>
</dbReference>
<keyword evidence="2" id="KW-1185">Reference proteome</keyword>
<reference evidence="1 2" key="1">
    <citation type="journal article" date="2021" name="Elife">
        <title>Chloroplast acquisition without the gene transfer in kleptoplastic sea slugs, Plakobranchus ocellatus.</title>
        <authorList>
            <person name="Maeda T."/>
            <person name="Takahashi S."/>
            <person name="Yoshida T."/>
            <person name="Shimamura S."/>
            <person name="Takaki Y."/>
            <person name="Nagai Y."/>
            <person name="Toyoda A."/>
            <person name="Suzuki Y."/>
            <person name="Arimoto A."/>
            <person name="Ishii H."/>
            <person name="Satoh N."/>
            <person name="Nishiyama T."/>
            <person name="Hasebe M."/>
            <person name="Maruyama T."/>
            <person name="Minagawa J."/>
            <person name="Obokata J."/>
            <person name="Shigenobu S."/>
        </authorList>
    </citation>
    <scope>NUCLEOTIDE SEQUENCE [LARGE SCALE GENOMIC DNA]</scope>
</reference>
<comment type="caution">
    <text evidence="1">The sequence shown here is derived from an EMBL/GenBank/DDBJ whole genome shotgun (WGS) entry which is preliminary data.</text>
</comment>
<sequence length="81" mass="8426">MDINVLDGLVIEVEGGEPIQLDLNGPASADLPIMPANNSATASSTNVAPTWQDEVDGIFSVAAPEAKKPSTSRAITSHRLL</sequence>
<gene>
    <name evidence="1" type="ORF">ElyMa_006489300</name>
</gene>
<name>A0AAV4I5B6_9GAST</name>
<accession>A0AAV4I5B6</accession>
<evidence type="ECO:0000313" key="2">
    <source>
        <dbReference type="Proteomes" id="UP000762676"/>
    </source>
</evidence>
<proteinExistence type="predicted"/>
<dbReference type="EMBL" id="BMAT01013026">
    <property type="protein sequence ID" value="GFS04182.1"/>
    <property type="molecule type" value="Genomic_DNA"/>
</dbReference>
<dbReference type="AlphaFoldDB" id="A0AAV4I5B6"/>
<organism evidence="1 2">
    <name type="scientific">Elysia marginata</name>
    <dbReference type="NCBI Taxonomy" id="1093978"/>
    <lineage>
        <taxon>Eukaryota</taxon>
        <taxon>Metazoa</taxon>
        <taxon>Spiralia</taxon>
        <taxon>Lophotrochozoa</taxon>
        <taxon>Mollusca</taxon>
        <taxon>Gastropoda</taxon>
        <taxon>Heterobranchia</taxon>
        <taxon>Euthyneura</taxon>
        <taxon>Panpulmonata</taxon>
        <taxon>Sacoglossa</taxon>
        <taxon>Placobranchoidea</taxon>
        <taxon>Plakobranchidae</taxon>
        <taxon>Elysia</taxon>
    </lineage>
</organism>
<protein>
    <submittedName>
        <fullName evidence="1">Uncharacterized protein</fullName>
    </submittedName>
</protein>
<evidence type="ECO:0000313" key="1">
    <source>
        <dbReference type="EMBL" id="GFS04182.1"/>
    </source>
</evidence>